<feature type="non-terminal residue" evidence="1">
    <location>
        <position position="230"/>
    </location>
</feature>
<reference evidence="1" key="1">
    <citation type="submission" date="2018-05" db="EMBL/GenBank/DDBJ databases">
        <authorList>
            <person name="Lanie J.A."/>
            <person name="Ng W.-L."/>
            <person name="Kazmierczak K.M."/>
            <person name="Andrzejewski T.M."/>
            <person name="Davidsen T.M."/>
            <person name="Wayne K.J."/>
            <person name="Tettelin H."/>
            <person name="Glass J.I."/>
            <person name="Rusch D."/>
            <person name="Podicherti R."/>
            <person name="Tsui H.-C.T."/>
            <person name="Winkler M.E."/>
        </authorList>
    </citation>
    <scope>NUCLEOTIDE SEQUENCE</scope>
</reference>
<accession>A0A383AV02</accession>
<gene>
    <name evidence="1" type="ORF">METZ01_LOCUS464203</name>
</gene>
<evidence type="ECO:0000313" key="1">
    <source>
        <dbReference type="EMBL" id="SVE11349.1"/>
    </source>
</evidence>
<protein>
    <submittedName>
        <fullName evidence="1">Uncharacterized protein</fullName>
    </submittedName>
</protein>
<organism evidence="1">
    <name type="scientific">marine metagenome</name>
    <dbReference type="NCBI Taxonomy" id="408172"/>
    <lineage>
        <taxon>unclassified sequences</taxon>
        <taxon>metagenomes</taxon>
        <taxon>ecological metagenomes</taxon>
    </lineage>
</organism>
<name>A0A383AV02_9ZZZZ</name>
<dbReference type="AlphaFoldDB" id="A0A383AV02"/>
<proteinExistence type="predicted"/>
<sequence>MNREELLKIFANQSDKLFSMGVIRTDSFTGEIGEYIAKQHFNLMLPNRVARAIDGIDPYGNKYQVKSMVISKSRSLRVTKLDIYEVDYLCAVYFDVNYNPLRIVRIQNKYFPSSNFLINQKFLNKIDYKEILSDDISISTEIQKEINKFGDIYLELISSGIVDSRKIVGDIGECYTCHEMGLIKNSNNVEKGFDAIDEHGKTYEIKTRRVYESGRRKNKTRRLNKLVDKT</sequence>
<dbReference type="EMBL" id="UINC01194985">
    <property type="protein sequence ID" value="SVE11349.1"/>
    <property type="molecule type" value="Genomic_DNA"/>
</dbReference>